<evidence type="ECO:0000256" key="1">
    <source>
        <dbReference type="SAM" id="MobiDB-lite"/>
    </source>
</evidence>
<dbReference type="EMBL" id="JAAAJB010000184">
    <property type="protein sequence ID" value="KAG0262540.1"/>
    <property type="molecule type" value="Genomic_DNA"/>
</dbReference>
<dbReference type="InterPro" id="IPR032675">
    <property type="entry name" value="LRR_dom_sf"/>
</dbReference>
<dbReference type="PANTHER" id="PTHR38926">
    <property type="entry name" value="F-BOX DOMAIN CONTAINING PROTEIN, EXPRESSED"/>
    <property type="match status" value="1"/>
</dbReference>
<keyword evidence="3" id="KW-1185">Reference proteome</keyword>
<evidence type="ECO:0000313" key="2">
    <source>
        <dbReference type="EMBL" id="KAG0262540.1"/>
    </source>
</evidence>
<proteinExistence type="predicted"/>
<dbReference type="AlphaFoldDB" id="A0A9P6QCD8"/>
<evidence type="ECO:0008006" key="4">
    <source>
        <dbReference type="Google" id="ProtNLM"/>
    </source>
</evidence>
<evidence type="ECO:0000313" key="3">
    <source>
        <dbReference type="Proteomes" id="UP000807716"/>
    </source>
</evidence>
<feature type="region of interest" description="Disordered" evidence="1">
    <location>
        <begin position="536"/>
        <end position="568"/>
    </location>
</feature>
<organism evidence="2 3">
    <name type="scientific">Actinomortierella ambigua</name>
    <dbReference type="NCBI Taxonomy" id="1343610"/>
    <lineage>
        <taxon>Eukaryota</taxon>
        <taxon>Fungi</taxon>
        <taxon>Fungi incertae sedis</taxon>
        <taxon>Mucoromycota</taxon>
        <taxon>Mortierellomycotina</taxon>
        <taxon>Mortierellomycetes</taxon>
        <taxon>Mortierellales</taxon>
        <taxon>Mortierellaceae</taxon>
        <taxon>Actinomortierella</taxon>
    </lineage>
</organism>
<gene>
    <name evidence="2" type="ORF">DFQ27_002283</name>
</gene>
<dbReference type="OrthoDB" id="2434265at2759"/>
<sequence length="568" mass="63595">MRPRELSTVPWLVDRLARFLTKKDLLTCLVLSKSFHQGFSRAFWMRLILPPANPTVKTKVLARTLSKYGHLVKELTYESRATERFYNVVAANCHALTSIKISTCDARLWGPLVSVLEHNPDITTLHYEEQAAVSSGHEMHELVKGLTQLRELKLDLVTPLTWTDLMQLGHLCPNLGRLEISTAINPATCNVIEDPLVQDSGKHSEVASEQISATRFANLEALCIHCIQDDKVFSMLLGHCPSLKTLEFVLAMTMTLTIRSLGRDCCCPDLQSITAKNSMGVTTDGPLAAIIRACPPGHLEHLEVHNGHVGAQTFRAIVAKHAATLKMLRLIDLEQVDGHGLGSIFAHCCRLEGLEVTLQPEARYAPEIVDCRHLLRSPWVCLNLKTLCVPAGWPMSSAMRWVDIRVTRNTLQFRRTERAFYTQLGKLTNLRELRIPCHNKSPGRHGAVVRASGLSWTMQGLNEMRALSKLEVFDIGQFEHGMTFEELRWMYLHWPQLKVLGARGTWRQTDPDDEDLLAGMLLLTLQLLAAEGAIDFDSDDSDDSDGSDSEDGSGLWETDPEAYSSDEY</sequence>
<feature type="compositionally biased region" description="Acidic residues" evidence="1">
    <location>
        <begin position="558"/>
        <end position="568"/>
    </location>
</feature>
<reference evidence="2" key="1">
    <citation type="journal article" date="2020" name="Fungal Divers.">
        <title>Resolving the Mortierellaceae phylogeny through synthesis of multi-gene phylogenetics and phylogenomics.</title>
        <authorList>
            <person name="Vandepol N."/>
            <person name="Liber J."/>
            <person name="Desiro A."/>
            <person name="Na H."/>
            <person name="Kennedy M."/>
            <person name="Barry K."/>
            <person name="Grigoriev I.V."/>
            <person name="Miller A.N."/>
            <person name="O'Donnell K."/>
            <person name="Stajich J.E."/>
            <person name="Bonito G."/>
        </authorList>
    </citation>
    <scope>NUCLEOTIDE SEQUENCE</scope>
    <source>
        <strain evidence="2">BC1065</strain>
    </source>
</reference>
<dbReference type="Gene3D" id="3.80.10.10">
    <property type="entry name" value="Ribonuclease Inhibitor"/>
    <property type="match status" value="1"/>
</dbReference>
<name>A0A9P6QCD8_9FUNG</name>
<accession>A0A9P6QCD8</accession>
<feature type="compositionally biased region" description="Acidic residues" evidence="1">
    <location>
        <begin position="536"/>
        <end position="551"/>
    </location>
</feature>
<comment type="caution">
    <text evidence="2">The sequence shown here is derived from an EMBL/GenBank/DDBJ whole genome shotgun (WGS) entry which is preliminary data.</text>
</comment>
<protein>
    <recommendedName>
        <fullName evidence="4">F-box domain-containing protein</fullName>
    </recommendedName>
</protein>
<dbReference type="Proteomes" id="UP000807716">
    <property type="component" value="Unassembled WGS sequence"/>
</dbReference>
<dbReference type="SUPFAM" id="SSF52047">
    <property type="entry name" value="RNI-like"/>
    <property type="match status" value="1"/>
</dbReference>
<dbReference type="PANTHER" id="PTHR38926:SF72">
    <property type="entry name" value="IM:7136021-RELATED"/>
    <property type="match status" value="1"/>
</dbReference>